<keyword evidence="2" id="KW-1185">Reference proteome</keyword>
<sequence length="202" mass="20876">MTLDDLRAALAAVPAKPWLDDALARVRADPDAVGALFARAGRKLGRDPLAGAGGWTAGRAGRALLLAELADPGRIVTVYQQGDAAERLAVLAALPLLELGDAGVPLLHDALRTNDTRLVAAALGPYARRLDAAAWRQGVVKCVFMGIPLSAVSGLADRADAELAAMLAALATERAAAGRRLPADALALLNRLTVAPTSRKQA</sequence>
<accession>A0A919JJY4</accession>
<protein>
    <recommendedName>
        <fullName evidence="3">Sugar phosphate isomerase</fullName>
    </recommendedName>
</protein>
<dbReference type="NCBIfam" id="NF035938">
    <property type="entry name" value="EboA_domain"/>
    <property type="match status" value="1"/>
</dbReference>
<dbReference type="RefSeq" id="WP_203770428.1">
    <property type="nucleotide sequence ID" value="NZ_BAAAYJ010000020.1"/>
</dbReference>
<dbReference type="EMBL" id="BOMQ01000051">
    <property type="protein sequence ID" value="GIE50566.1"/>
    <property type="molecule type" value="Genomic_DNA"/>
</dbReference>
<evidence type="ECO:0000313" key="2">
    <source>
        <dbReference type="Proteomes" id="UP000647172"/>
    </source>
</evidence>
<evidence type="ECO:0000313" key="1">
    <source>
        <dbReference type="EMBL" id="GIE50566.1"/>
    </source>
</evidence>
<organism evidence="1 2">
    <name type="scientific">Actinoplanes nipponensis</name>
    <dbReference type="NCBI Taxonomy" id="135950"/>
    <lineage>
        <taxon>Bacteria</taxon>
        <taxon>Bacillati</taxon>
        <taxon>Actinomycetota</taxon>
        <taxon>Actinomycetes</taxon>
        <taxon>Micromonosporales</taxon>
        <taxon>Micromonosporaceae</taxon>
        <taxon>Actinoplanes</taxon>
    </lineage>
</organism>
<name>A0A919JJY4_9ACTN</name>
<evidence type="ECO:0008006" key="3">
    <source>
        <dbReference type="Google" id="ProtNLM"/>
    </source>
</evidence>
<dbReference type="AlphaFoldDB" id="A0A919JJY4"/>
<dbReference type="InterPro" id="IPR047715">
    <property type="entry name" value="EboA_dom"/>
</dbReference>
<reference evidence="1" key="1">
    <citation type="submission" date="2021-01" db="EMBL/GenBank/DDBJ databases">
        <title>Whole genome shotgun sequence of Actinoplanes nipponensis NBRC 14063.</title>
        <authorList>
            <person name="Komaki H."/>
            <person name="Tamura T."/>
        </authorList>
    </citation>
    <scope>NUCLEOTIDE SEQUENCE</scope>
    <source>
        <strain evidence="1">NBRC 14063</strain>
    </source>
</reference>
<proteinExistence type="predicted"/>
<dbReference type="Proteomes" id="UP000647172">
    <property type="component" value="Unassembled WGS sequence"/>
</dbReference>
<comment type="caution">
    <text evidence="1">The sequence shown here is derived from an EMBL/GenBank/DDBJ whole genome shotgun (WGS) entry which is preliminary data.</text>
</comment>
<gene>
    <name evidence="1" type="ORF">Ani05nite_41000</name>
</gene>